<sequence>EVFDFGSCWMLSRSNISSLSIDNGCSYPSCLILFRFLPNLRSLNICITHFDSEQAPPINLKYSTGPLPKLTHFALKNECGVPYHCMESLIKLTGSNLTHLLYTCPKVHDISEMTGERIKTQLLSALPKLKAFHYNCTYLNVPATLDFCCIALSFQQITRWNFQCDYQAERGEAHVYTVPLTKTKYFKTNLYQTHTNYESTARCIMPYKNVEHLDIYLNEKHETTSTTLDRQFSNVCTLTVSVQCQKLKHLILIDELTTNSLWTILELCPNLTSLTASYVGLAKMTTNFNNHALYCSIKNQIRQLTVNNYHHVPEHIYQFCDIFASVKILKLNMIKEIHMTNLLRFLVMELKNLDSVFCLMQLLLPYDHIIKEQFEKQLNKMKDNRDFYFDITRDTIGIWFAHE</sequence>
<organism evidence="1 3">
    <name type="scientific">Didymodactylos carnosus</name>
    <dbReference type="NCBI Taxonomy" id="1234261"/>
    <lineage>
        <taxon>Eukaryota</taxon>
        <taxon>Metazoa</taxon>
        <taxon>Spiralia</taxon>
        <taxon>Gnathifera</taxon>
        <taxon>Rotifera</taxon>
        <taxon>Eurotatoria</taxon>
        <taxon>Bdelloidea</taxon>
        <taxon>Philodinida</taxon>
        <taxon>Philodinidae</taxon>
        <taxon>Didymodactylos</taxon>
    </lineage>
</organism>
<dbReference type="InterPro" id="IPR032675">
    <property type="entry name" value="LRR_dom_sf"/>
</dbReference>
<comment type="caution">
    <text evidence="1">The sequence shown here is derived from an EMBL/GenBank/DDBJ whole genome shotgun (WGS) entry which is preliminary data.</text>
</comment>
<gene>
    <name evidence="1" type="ORF">OVA965_LOCUS10815</name>
    <name evidence="2" type="ORF">TMI583_LOCUS10811</name>
</gene>
<dbReference type="EMBL" id="CAJOBA010004064">
    <property type="protein sequence ID" value="CAF3701814.1"/>
    <property type="molecule type" value="Genomic_DNA"/>
</dbReference>
<evidence type="ECO:0000313" key="3">
    <source>
        <dbReference type="Proteomes" id="UP000677228"/>
    </source>
</evidence>
<dbReference type="Proteomes" id="UP000677228">
    <property type="component" value="Unassembled WGS sequence"/>
</dbReference>
<evidence type="ECO:0000313" key="2">
    <source>
        <dbReference type="EMBL" id="CAF3701814.1"/>
    </source>
</evidence>
<reference evidence="1" key="1">
    <citation type="submission" date="2021-02" db="EMBL/GenBank/DDBJ databases">
        <authorList>
            <person name="Nowell W R."/>
        </authorList>
    </citation>
    <scope>NUCLEOTIDE SEQUENCE</scope>
</reference>
<evidence type="ECO:0000313" key="1">
    <source>
        <dbReference type="EMBL" id="CAF0924700.1"/>
    </source>
</evidence>
<dbReference type="Gene3D" id="3.80.10.10">
    <property type="entry name" value="Ribonuclease Inhibitor"/>
    <property type="match status" value="1"/>
</dbReference>
<protein>
    <submittedName>
        <fullName evidence="1">Uncharacterized protein</fullName>
    </submittedName>
</protein>
<dbReference type="Proteomes" id="UP000682733">
    <property type="component" value="Unassembled WGS sequence"/>
</dbReference>
<proteinExistence type="predicted"/>
<dbReference type="AlphaFoldDB" id="A0A8S2DB10"/>
<dbReference type="EMBL" id="CAJNOK010004062">
    <property type="protein sequence ID" value="CAF0924700.1"/>
    <property type="molecule type" value="Genomic_DNA"/>
</dbReference>
<name>A0A8S2DB10_9BILA</name>
<accession>A0A8S2DB10</accession>
<feature type="non-terminal residue" evidence="1">
    <location>
        <position position="1"/>
    </location>
</feature>